<keyword evidence="3" id="KW-1185">Reference proteome</keyword>
<reference evidence="2 3" key="1">
    <citation type="submission" date="2023-03" db="EMBL/GenBank/DDBJ databases">
        <title>High recombination rates correlate with genetic variation in Cardiocondyla obscurior ants.</title>
        <authorList>
            <person name="Errbii M."/>
        </authorList>
    </citation>
    <scope>NUCLEOTIDE SEQUENCE [LARGE SCALE GENOMIC DNA]</scope>
    <source>
        <strain evidence="2">Alpha-2009</strain>
        <tissue evidence="2">Whole body</tissue>
    </source>
</reference>
<evidence type="ECO:0000256" key="1">
    <source>
        <dbReference type="SAM" id="Phobius"/>
    </source>
</evidence>
<comment type="caution">
    <text evidence="2">The sequence shown here is derived from an EMBL/GenBank/DDBJ whole genome shotgun (WGS) entry which is preliminary data.</text>
</comment>
<keyword evidence="1" id="KW-0472">Membrane</keyword>
<dbReference type="AlphaFoldDB" id="A0AAW2G8G2"/>
<proteinExistence type="predicted"/>
<gene>
    <name evidence="2" type="ORF">PUN28_006401</name>
</gene>
<feature type="transmembrane region" description="Helical" evidence="1">
    <location>
        <begin position="56"/>
        <end position="79"/>
    </location>
</feature>
<keyword evidence="1" id="KW-1133">Transmembrane helix</keyword>
<organism evidence="2 3">
    <name type="scientific">Cardiocondyla obscurior</name>
    <dbReference type="NCBI Taxonomy" id="286306"/>
    <lineage>
        <taxon>Eukaryota</taxon>
        <taxon>Metazoa</taxon>
        <taxon>Ecdysozoa</taxon>
        <taxon>Arthropoda</taxon>
        <taxon>Hexapoda</taxon>
        <taxon>Insecta</taxon>
        <taxon>Pterygota</taxon>
        <taxon>Neoptera</taxon>
        <taxon>Endopterygota</taxon>
        <taxon>Hymenoptera</taxon>
        <taxon>Apocrita</taxon>
        <taxon>Aculeata</taxon>
        <taxon>Formicoidea</taxon>
        <taxon>Formicidae</taxon>
        <taxon>Myrmicinae</taxon>
        <taxon>Cardiocondyla</taxon>
    </lineage>
</organism>
<evidence type="ECO:0000313" key="3">
    <source>
        <dbReference type="Proteomes" id="UP001430953"/>
    </source>
</evidence>
<keyword evidence="1" id="KW-0812">Transmembrane</keyword>
<dbReference type="Proteomes" id="UP001430953">
    <property type="component" value="Unassembled WGS sequence"/>
</dbReference>
<protein>
    <submittedName>
        <fullName evidence="2">Uncharacterized protein</fullName>
    </submittedName>
</protein>
<accession>A0AAW2G8G2</accession>
<dbReference type="EMBL" id="JADYXP020000005">
    <property type="protein sequence ID" value="KAL0124521.1"/>
    <property type="molecule type" value="Genomic_DNA"/>
</dbReference>
<evidence type="ECO:0000313" key="2">
    <source>
        <dbReference type="EMBL" id="KAL0124521.1"/>
    </source>
</evidence>
<sequence length="160" mass="18465">MSTAILDLRVLRHVGGFLLQDASENEHFLFETSLYISACKETLYKMLDVIFTFNNVLFYFCYFSNILIEFTVFFFYSFLTMILIARSILDHVTPVMLNDYTNMRRCRYMAALLTPKAHLCVISVRVTLCSCLCSIRRFTSLIIDHTQLSNSLAVGAYVCT</sequence>
<name>A0AAW2G8G2_9HYME</name>